<dbReference type="EMBL" id="CP001115">
    <property type="protein sequence ID" value="ACO47424.1"/>
    <property type="molecule type" value="Genomic_DNA"/>
</dbReference>
<gene>
    <name evidence="1" type="ordered locus">Deide_1p00280</name>
</gene>
<evidence type="ECO:0000313" key="1">
    <source>
        <dbReference type="EMBL" id="ACO47424.1"/>
    </source>
</evidence>
<dbReference type="Proteomes" id="UP000002208">
    <property type="component" value="Plasmid 1"/>
</dbReference>
<protein>
    <submittedName>
        <fullName evidence="1">Uncharacterized protein</fullName>
    </submittedName>
</protein>
<organism evidence="1 2">
    <name type="scientific">Deinococcus deserti (strain DSM 17065 / CIP 109153 / LMG 22923 / VCD115)</name>
    <dbReference type="NCBI Taxonomy" id="546414"/>
    <lineage>
        <taxon>Bacteria</taxon>
        <taxon>Thermotogati</taxon>
        <taxon>Deinococcota</taxon>
        <taxon>Deinococci</taxon>
        <taxon>Deinococcales</taxon>
        <taxon>Deinococcaceae</taxon>
        <taxon>Deinococcus</taxon>
    </lineage>
</organism>
<dbReference type="AlphaFoldDB" id="C1D1Y5"/>
<evidence type="ECO:0000313" key="2">
    <source>
        <dbReference type="Proteomes" id="UP000002208"/>
    </source>
</evidence>
<accession>C1D1Y5</accession>
<keyword evidence="1" id="KW-0614">Plasmid</keyword>
<dbReference type="HOGENOM" id="CLU_1945213_0_0_0"/>
<dbReference type="KEGG" id="ddr:Deide_1p00280"/>
<sequence length="129" mass="14484">MVEALGVTFAWSTSEDALSFRSEWDPVPWVTYHSTMIFSDGFLRGLRLDPTDLEVCGVGRNVYRCMRFGSFWMVQSPEGLGNESAALTWDAINGRYAADQALVFALQRVSGMHQDAVQAWLDDGARRRS</sequence>
<proteinExistence type="predicted"/>
<geneLocation type="plasmid" evidence="2">
    <name>pDeide1</name>
</geneLocation>
<name>C1D1Y5_DEIDV</name>
<keyword evidence="2" id="KW-1185">Reference proteome</keyword>
<reference evidence="1 2" key="1">
    <citation type="journal article" date="2009" name="PLoS Genet.">
        <title>Alliance of proteomics and genomics to unravel the specificities of Sahara bacterium Deinococcus deserti.</title>
        <authorList>
            <person name="de Groot A."/>
            <person name="Dulermo R."/>
            <person name="Ortet P."/>
            <person name="Blanchard L."/>
            <person name="Guerin P."/>
            <person name="Fernandez B."/>
            <person name="Vacherie B."/>
            <person name="Dossat C."/>
            <person name="Jolivet E."/>
            <person name="Siguier P."/>
            <person name="Chandler M."/>
            <person name="Barakat M."/>
            <person name="Dedieu A."/>
            <person name="Barbe V."/>
            <person name="Heulin T."/>
            <person name="Sommer S."/>
            <person name="Achouak W."/>
            <person name="Armengaud J."/>
        </authorList>
    </citation>
    <scope>NUCLEOTIDE SEQUENCE [LARGE SCALE GENOMIC DNA]</scope>
    <source>
        <strain evidence="2">DSM 17065 / CIP 109153 / LMG 22923 / VCD115</strain>
        <plasmid evidence="2">pDeide1</plasmid>
    </source>
</reference>